<dbReference type="AlphaFoldDB" id="A0A1T5IKT8"/>
<evidence type="ECO:0000256" key="2">
    <source>
        <dbReference type="ARBA" id="ARBA00008072"/>
    </source>
</evidence>
<evidence type="ECO:0000256" key="5">
    <source>
        <dbReference type="ARBA" id="ARBA00023002"/>
    </source>
</evidence>
<dbReference type="Pfam" id="PF00107">
    <property type="entry name" value="ADH_zinc_N"/>
    <property type="match status" value="1"/>
</dbReference>
<dbReference type="GO" id="GO:0016616">
    <property type="term" value="F:oxidoreductase activity, acting on the CH-OH group of donors, NAD or NADP as acceptor"/>
    <property type="evidence" value="ECO:0007669"/>
    <property type="project" value="InterPro"/>
</dbReference>
<dbReference type="PROSITE" id="PS00059">
    <property type="entry name" value="ADH_ZINC"/>
    <property type="match status" value="1"/>
</dbReference>
<dbReference type="InterPro" id="IPR011032">
    <property type="entry name" value="GroES-like_sf"/>
</dbReference>
<keyword evidence="4 6" id="KW-0862">Zinc</keyword>
<dbReference type="GO" id="GO:0008270">
    <property type="term" value="F:zinc ion binding"/>
    <property type="evidence" value="ECO:0007669"/>
    <property type="project" value="InterPro"/>
</dbReference>
<protein>
    <submittedName>
        <fullName evidence="8">L-iditol 2-dehydrogenase</fullName>
    </submittedName>
</protein>
<evidence type="ECO:0000259" key="7">
    <source>
        <dbReference type="SMART" id="SM00829"/>
    </source>
</evidence>
<evidence type="ECO:0000256" key="4">
    <source>
        <dbReference type="ARBA" id="ARBA00022833"/>
    </source>
</evidence>
<dbReference type="PANTHER" id="PTHR43161:SF9">
    <property type="entry name" value="SORBITOL DEHYDROGENASE"/>
    <property type="match status" value="1"/>
</dbReference>
<dbReference type="EMBL" id="FUZP01000001">
    <property type="protein sequence ID" value="SKC39776.1"/>
    <property type="molecule type" value="Genomic_DNA"/>
</dbReference>
<dbReference type="SUPFAM" id="SSF51735">
    <property type="entry name" value="NAD(P)-binding Rossmann-fold domains"/>
    <property type="match status" value="1"/>
</dbReference>
<dbReference type="Proteomes" id="UP000190857">
    <property type="component" value="Unassembled WGS sequence"/>
</dbReference>
<sequence length="367" mass="38094">MTDTSATTIPAADLPSAATVDTAAATDAPGSRTMTASVLQAAHELTVEQVPVPAIGPRQVLVRIAAVGVCGSDVHYFHEGRIGSFVVESPLILGHEASGVIVEVGSEVSAERVGERVSIEPQHPCRRCRFCKAGQYNLCEHIEFYATPPIHGAFADFAVIDDDFAHAVPDSISFDAAALMEPLSVGIWSCRKAGVGPGSSVLIAGAGPIGIVTAQVARAFGATDIVVSDPVAERRDVALRYGAHRGIDPINEEIPDAAFDAFIDASGSPIAVKQGIRALRSAGTAVLVGMGADEVSLPVSTIQNRELVVTGVFRYANTWPTAIALVEAGLVDLDALVTGHFGLTEVEEALESAAKPATLKSMVVPAT</sequence>
<dbReference type="InterPro" id="IPR002328">
    <property type="entry name" value="ADH_Zn_CS"/>
</dbReference>
<comment type="cofactor">
    <cofactor evidence="1 6">
        <name>Zn(2+)</name>
        <dbReference type="ChEBI" id="CHEBI:29105"/>
    </cofactor>
</comment>
<name>A0A1T5IKT8_9MICO</name>
<dbReference type="SUPFAM" id="SSF50129">
    <property type="entry name" value="GroES-like"/>
    <property type="match status" value="1"/>
</dbReference>
<dbReference type="Pfam" id="PF08240">
    <property type="entry name" value="ADH_N"/>
    <property type="match status" value="1"/>
</dbReference>
<dbReference type="InterPro" id="IPR036291">
    <property type="entry name" value="NAD(P)-bd_dom_sf"/>
</dbReference>
<keyword evidence="9" id="KW-1185">Reference proteome</keyword>
<evidence type="ECO:0000256" key="6">
    <source>
        <dbReference type="RuleBase" id="RU361277"/>
    </source>
</evidence>
<keyword evidence="5" id="KW-0560">Oxidoreductase</keyword>
<proteinExistence type="inferred from homology"/>
<accession>A0A1T5IKT8</accession>
<comment type="similarity">
    <text evidence="2 6">Belongs to the zinc-containing alcohol dehydrogenase family.</text>
</comment>
<evidence type="ECO:0000313" key="9">
    <source>
        <dbReference type="Proteomes" id="UP000190857"/>
    </source>
</evidence>
<evidence type="ECO:0000256" key="1">
    <source>
        <dbReference type="ARBA" id="ARBA00001947"/>
    </source>
</evidence>
<dbReference type="InterPro" id="IPR020843">
    <property type="entry name" value="ER"/>
</dbReference>
<keyword evidence="3 6" id="KW-0479">Metal-binding</keyword>
<dbReference type="CDD" id="cd05285">
    <property type="entry name" value="sorbitol_DH"/>
    <property type="match status" value="1"/>
</dbReference>
<dbReference type="PANTHER" id="PTHR43161">
    <property type="entry name" value="SORBITOL DEHYDROGENASE"/>
    <property type="match status" value="1"/>
</dbReference>
<evidence type="ECO:0000313" key="8">
    <source>
        <dbReference type="EMBL" id="SKC39776.1"/>
    </source>
</evidence>
<dbReference type="InterPro" id="IPR045306">
    <property type="entry name" value="SDH-like"/>
</dbReference>
<dbReference type="STRING" id="123320.SAMN06309945_0576"/>
<dbReference type="InterPro" id="IPR013149">
    <property type="entry name" value="ADH-like_C"/>
</dbReference>
<feature type="domain" description="Enoyl reductase (ER)" evidence="7">
    <location>
        <begin position="40"/>
        <end position="363"/>
    </location>
</feature>
<dbReference type="Gene3D" id="3.90.180.10">
    <property type="entry name" value="Medium-chain alcohol dehydrogenases, catalytic domain"/>
    <property type="match status" value="1"/>
</dbReference>
<dbReference type="InterPro" id="IPR013154">
    <property type="entry name" value="ADH-like_N"/>
</dbReference>
<gene>
    <name evidence="8" type="ORF">SAMN06309945_0576</name>
</gene>
<reference evidence="8 9" key="1">
    <citation type="submission" date="2017-02" db="EMBL/GenBank/DDBJ databases">
        <authorList>
            <person name="Peterson S.W."/>
        </authorList>
    </citation>
    <scope>NUCLEOTIDE SEQUENCE [LARGE SCALE GENOMIC DNA]</scope>
    <source>
        <strain evidence="8 9">VKM Ac-2059</strain>
    </source>
</reference>
<organism evidence="8 9">
    <name type="scientific">Okibacterium fritillariae</name>
    <dbReference type="NCBI Taxonomy" id="123320"/>
    <lineage>
        <taxon>Bacteria</taxon>
        <taxon>Bacillati</taxon>
        <taxon>Actinomycetota</taxon>
        <taxon>Actinomycetes</taxon>
        <taxon>Micrococcales</taxon>
        <taxon>Microbacteriaceae</taxon>
        <taxon>Okibacterium</taxon>
    </lineage>
</organism>
<dbReference type="Gene3D" id="3.40.50.720">
    <property type="entry name" value="NAD(P)-binding Rossmann-like Domain"/>
    <property type="match status" value="1"/>
</dbReference>
<evidence type="ECO:0000256" key="3">
    <source>
        <dbReference type="ARBA" id="ARBA00022723"/>
    </source>
</evidence>
<dbReference type="OrthoDB" id="9797931at2"/>
<dbReference type="SMART" id="SM00829">
    <property type="entry name" value="PKS_ER"/>
    <property type="match status" value="1"/>
</dbReference>